<evidence type="ECO:0000313" key="3">
    <source>
        <dbReference type="Proteomes" id="UP001275084"/>
    </source>
</evidence>
<feature type="chain" id="PRO_5042534222" evidence="1">
    <location>
        <begin position="26"/>
        <end position="420"/>
    </location>
</feature>
<dbReference type="InterPro" id="IPR009486">
    <property type="entry name" value="Pur_nuclsid_perm"/>
</dbReference>
<dbReference type="InterPro" id="IPR035994">
    <property type="entry name" value="Nucleoside_phosphorylase_sf"/>
</dbReference>
<evidence type="ECO:0000256" key="1">
    <source>
        <dbReference type="SAM" id="SignalP"/>
    </source>
</evidence>
<evidence type="ECO:0000313" key="2">
    <source>
        <dbReference type="EMBL" id="KAK3346588.1"/>
    </source>
</evidence>
<keyword evidence="1" id="KW-0732">Signal</keyword>
<keyword evidence="3" id="KW-1185">Reference proteome</keyword>
<feature type="signal peptide" evidence="1">
    <location>
        <begin position="1"/>
        <end position="25"/>
    </location>
</feature>
<dbReference type="Gene3D" id="3.40.50.1580">
    <property type="entry name" value="Nucleoside phosphorylase domain"/>
    <property type="match status" value="1"/>
</dbReference>
<dbReference type="Pfam" id="PF06516">
    <property type="entry name" value="NUP"/>
    <property type="match status" value="1"/>
</dbReference>
<dbReference type="Proteomes" id="UP001275084">
    <property type="component" value="Unassembled WGS sequence"/>
</dbReference>
<dbReference type="GO" id="GO:0003824">
    <property type="term" value="F:catalytic activity"/>
    <property type="evidence" value="ECO:0007669"/>
    <property type="project" value="InterPro"/>
</dbReference>
<dbReference type="PIRSF" id="PIRSF013171">
    <property type="entry name" value="Pur_nuclsid_perm"/>
    <property type="match status" value="1"/>
</dbReference>
<dbReference type="EMBL" id="JAUIQD010000006">
    <property type="protein sequence ID" value="KAK3346588.1"/>
    <property type="molecule type" value="Genomic_DNA"/>
</dbReference>
<dbReference type="GO" id="GO:0009116">
    <property type="term" value="P:nucleoside metabolic process"/>
    <property type="evidence" value="ECO:0007669"/>
    <property type="project" value="InterPro"/>
</dbReference>
<dbReference type="PANTHER" id="PTHR38643">
    <property type="entry name" value="PURINE NUCLEOSIDE PERMEASE C285.05-RELATED"/>
    <property type="match status" value="1"/>
</dbReference>
<reference evidence="2" key="1">
    <citation type="journal article" date="2023" name="Mol. Phylogenet. Evol.">
        <title>Genome-scale phylogeny and comparative genomics of the fungal order Sordariales.</title>
        <authorList>
            <person name="Hensen N."/>
            <person name="Bonometti L."/>
            <person name="Westerberg I."/>
            <person name="Brannstrom I.O."/>
            <person name="Guillou S."/>
            <person name="Cros-Aarteil S."/>
            <person name="Calhoun S."/>
            <person name="Haridas S."/>
            <person name="Kuo A."/>
            <person name="Mondo S."/>
            <person name="Pangilinan J."/>
            <person name="Riley R."/>
            <person name="LaButti K."/>
            <person name="Andreopoulos B."/>
            <person name="Lipzen A."/>
            <person name="Chen C."/>
            <person name="Yan M."/>
            <person name="Daum C."/>
            <person name="Ng V."/>
            <person name="Clum A."/>
            <person name="Steindorff A."/>
            <person name="Ohm R.A."/>
            <person name="Martin F."/>
            <person name="Silar P."/>
            <person name="Natvig D.O."/>
            <person name="Lalanne C."/>
            <person name="Gautier V."/>
            <person name="Ament-Velasquez S.L."/>
            <person name="Kruys A."/>
            <person name="Hutchinson M.I."/>
            <person name="Powell A.J."/>
            <person name="Barry K."/>
            <person name="Miller A.N."/>
            <person name="Grigoriev I.V."/>
            <person name="Debuchy R."/>
            <person name="Gladieux P."/>
            <person name="Hiltunen Thoren M."/>
            <person name="Johannesson H."/>
        </authorList>
    </citation>
    <scope>NUCLEOTIDE SEQUENCE</scope>
    <source>
        <strain evidence="2">CBS 955.72</strain>
    </source>
</reference>
<dbReference type="GO" id="GO:0055085">
    <property type="term" value="P:transmembrane transport"/>
    <property type="evidence" value="ECO:0007669"/>
    <property type="project" value="InterPro"/>
</dbReference>
<name>A0AAJ0HBK9_9PEZI</name>
<accession>A0AAJ0HBK9</accession>
<protein>
    <submittedName>
        <fullName evidence="2">Purine nucleoside permease-domain-containing protein</fullName>
    </submittedName>
</protein>
<organism evidence="2 3">
    <name type="scientific">Lasiosphaeria hispida</name>
    <dbReference type="NCBI Taxonomy" id="260671"/>
    <lineage>
        <taxon>Eukaryota</taxon>
        <taxon>Fungi</taxon>
        <taxon>Dikarya</taxon>
        <taxon>Ascomycota</taxon>
        <taxon>Pezizomycotina</taxon>
        <taxon>Sordariomycetes</taxon>
        <taxon>Sordariomycetidae</taxon>
        <taxon>Sordariales</taxon>
        <taxon>Lasiosphaeriaceae</taxon>
        <taxon>Lasiosphaeria</taxon>
    </lineage>
</organism>
<sequence length="420" mass="45586">MRPMRLAAFVLLALYRSTIPGLVAAAAISNVSNQDKIAPKVLIISMFSPEAEVWYTNMPKDGLGDLLAVNIPTPGLSMRYPHVHCLADYSVCQVTTGEAEINAAATLTALTLSDRFNLTKTYFLIAGIAGVNPKHATLGGVALARYAVQVALQFEFDAREKPENFTTGYFPYGTSGPEQFPSIIYGTEVMELNEALRDMAFLLAQKAQLTDNSEAMFYRSKYHDTHGFLAATLGPSVVKCDTATSDVYYSGALLSEAFENITSVWTNGTGKYCMTAQEDNATLEVLVRMAIEGLVDFNRVIVMRTGANFDRPPPNVSAYEHLLVLQQNGFDIANQNIYRAGIEIVKGILEKWDCTFAKGVKATNYVGDIFGSLGGEPDFGVGSLTDGKRVQPGGGSGDLEPEMLMSRKGVVLPVVRRAGR</sequence>
<dbReference type="GO" id="GO:0005783">
    <property type="term" value="C:endoplasmic reticulum"/>
    <property type="evidence" value="ECO:0007669"/>
    <property type="project" value="TreeGrafter"/>
</dbReference>
<comment type="caution">
    <text evidence="2">The sequence shown here is derived from an EMBL/GenBank/DDBJ whole genome shotgun (WGS) entry which is preliminary data.</text>
</comment>
<dbReference type="AlphaFoldDB" id="A0AAJ0HBK9"/>
<reference evidence="2" key="2">
    <citation type="submission" date="2023-06" db="EMBL/GenBank/DDBJ databases">
        <authorList>
            <consortium name="Lawrence Berkeley National Laboratory"/>
            <person name="Haridas S."/>
            <person name="Hensen N."/>
            <person name="Bonometti L."/>
            <person name="Westerberg I."/>
            <person name="Brannstrom I.O."/>
            <person name="Guillou S."/>
            <person name="Cros-Aarteil S."/>
            <person name="Calhoun S."/>
            <person name="Kuo A."/>
            <person name="Mondo S."/>
            <person name="Pangilinan J."/>
            <person name="Riley R."/>
            <person name="Labutti K."/>
            <person name="Andreopoulos B."/>
            <person name="Lipzen A."/>
            <person name="Chen C."/>
            <person name="Yanf M."/>
            <person name="Daum C."/>
            <person name="Ng V."/>
            <person name="Clum A."/>
            <person name="Steindorff A."/>
            <person name="Ohm R."/>
            <person name="Martin F."/>
            <person name="Silar P."/>
            <person name="Natvig D."/>
            <person name="Lalanne C."/>
            <person name="Gautier V."/>
            <person name="Ament-Velasquez S.L."/>
            <person name="Kruys A."/>
            <person name="Hutchinson M.I."/>
            <person name="Powell A.J."/>
            <person name="Barry K."/>
            <person name="Miller A.N."/>
            <person name="Grigoriev I.V."/>
            <person name="Debuchy R."/>
            <person name="Gladieux P."/>
            <person name="Thoren M.H."/>
            <person name="Johannesson H."/>
        </authorList>
    </citation>
    <scope>NUCLEOTIDE SEQUENCE</scope>
    <source>
        <strain evidence="2">CBS 955.72</strain>
    </source>
</reference>
<proteinExistence type="predicted"/>
<gene>
    <name evidence="2" type="ORF">B0T25DRAFT_552375</name>
</gene>
<dbReference type="PANTHER" id="PTHR38643:SF1">
    <property type="entry name" value="PURINE NUCLEOSIDE PERMEASE C285.05-RELATED"/>
    <property type="match status" value="1"/>
</dbReference>